<sequence length="411" mass="45861">MKKVRLRSVSAFLIAASLLAACSKKDGDNTVNPPEVTKEKFVISGTAATAEQDKNYLFVSDLLNSGSINLQGNGYETNGSTLHIQNNKAFSFKYNRGNDGFTEVFQLDNTGKLKVASSFSVKSVNVFLPFKDPKYLLAYNIGRSLTTSGTAYWIDTETNKVAKDKAFNQNVITYKGKQIDNYYAFIYGFFEFGNYIYAVYAPTFGATGTQVPLDYRNIAFVSVFDKEMNFVKTISDDRMPYIGRYYTGIGLGQADNGDIYAFSNGDVESTNNHSAFLKIKNNEFDKDYYFDVEAIAGKRIHYGKYLGNNEFVLMMIDRNDEKAASEGCKLAIVNVVNKTFTWISGISAKINYQDYDFPLFAQKGKAYIALSENESLSVIYEIDPATKSAKRGLELKGIKEITGLGYLAQPK</sequence>
<evidence type="ECO:0000256" key="1">
    <source>
        <dbReference type="SAM" id="SignalP"/>
    </source>
</evidence>
<protein>
    <submittedName>
        <fullName evidence="2">DUF4374 domain-containing protein</fullName>
    </submittedName>
</protein>
<feature type="chain" id="PRO_5047222647" evidence="1">
    <location>
        <begin position="21"/>
        <end position="411"/>
    </location>
</feature>
<name>A0ABV2T4J2_9BACT</name>
<dbReference type="InterPro" id="IPR025401">
    <property type="entry name" value="DUF4374"/>
</dbReference>
<dbReference type="RefSeq" id="WP_354660583.1">
    <property type="nucleotide sequence ID" value="NZ_JBEXAC010000001.1"/>
</dbReference>
<keyword evidence="1" id="KW-0732">Signal</keyword>
<dbReference type="EMBL" id="JBEXAC010000001">
    <property type="protein sequence ID" value="MET6997948.1"/>
    <property type="molecule type" value="Genomic_DNA"/>
</dbReference>
<reference evidence="2 3" key="1">
    <citation type="submission" date="2024-06" db="EMBL/GenBank/DDBJ databases">
        <title>Chitinophaga defluvii sp. nov., isolated from municipal sewage.</title>
        <authorList>
            <person name="Zhang L."/>
        </authorList>
    </citation>
    <scope>NUCLEOTIDE SEQUENCE [LARGE SCALE GENOMIC DNA]</scope>
    <source>
        <strain evidence="2 3">H8</strain>
    </source>
</reference>
<dbReference type="Pfam" id="PF14298">
    <property type="entry name" value="DUF4374"/>
    <property type="match status" value="2"/>
</dbReference>
<evidence type="ECO:0000313" key="3">
    <source>
        <dbReference type="Proteomes" id="UP001549749"/>
    </source>
</evidence>
<organism evidence="2 3">
    <name type="scientific">Chitinophaga defluvii</name>
    <dbReference type="NCBI Taxonomy" id="3163343"/>
    <lineage>
        <taxon>Bacteria</taxon>
        <taxon>Pseudomonadati</taxon>
        <taxon>Bacteroidota</taxon>
        <taxon>Chitinophagia</taxon>
        <taxon>Chitinophagales</taxon>
        <taxon>Chitinophagaceae</taxon>
        <taxon>Chitinophaga</taxon>
    </lineage>
</organism>
<feature type="signal peptide" evidence="1">
    <location>
        <begin position="1"/>
        <end position="20"/>
    </location>
</feature>
<proteinExistence type="predicted"/>
<evidence type="ECO:0000313" key="2">
    <source>
        <dbReference type="EMBL" id="MET6997948.1"/>
    </source>
</evidence>
<dbReference type="PROSITE" id="PS51257">
    <property type="entry name" value="PROKAR_LIPOPROTEIN"/>
    <property type="match status" value="1"/>
</dbReference>
<accession>A0ABV2T4J2</accession>
<keyword evidence="3" id="KW-1185">Reference proteome</keyword>
<gene>
    <name evidence="2" type="ORF">ABR189_11235</name>
</gene>
<dbReference type="Proteomes" id="UP001549749">
    <property type="component" value="Unassembled WGS sequence"/>
</dbReference>
<comment type="caution">
    <text evidence="2">The sequence shown here is derived from an EMBL/GenBank/DDBJ whole genome shotgun (WGS) entry which is preliminary data.</text>
</comment>